<gene>
    <name evidence="1" type="ORF">KPNJ2_01244</name>
</gene>
<protein>
    <submittedName>
        <fullName evidence="1">Uncharacterized protein</fullName>
    </submittedName>
</protein>
<accession>W8UDJ4</accession>
<dbReference type="KEGG" id="kps:KPNJ2_01244"/>
<dbReference type="Proteomes" id="UP000019586">
    <property type="component" value="Chromosome"/>
</dbReference>
<name>W8UDJ4_KLEPN</name>
<evidence type="ECO:0000313" key="1">
    <source>
        <dbReference type="EMBL" id="AHM78024.1"/>
    </source>
</evidence>
<evidence type="ECO:0000313" key="2">
    <source>
        <dbReference type="Proteomes" id="UP000019586"/>
    </source>
</evidence>
<dbReference type="AlphaFoldDB" id="W8UDJ4"/>
<organism evidence="1 2">
    <name type="scientific">Klebsiella pneumoniae 30684/NJST258_2</name>
    <dbReference type="NCBI Taxonomy" id="1420013"/>
    <lineage>
        <taxon>Bacteria</taxon>
        <taxon>Pseudomonadati</taxon>
        <taxon>Pseudomonadota</taxon>
        <taxon>Gammaproteobacteria</taxon>
        <taxon>Enterobacterales</taxon>
        <taxon>Enterobacteriaceae</taxon>
        <taxon>Klebsiella/Raoultella group</taxon>
        <taxon>Klebsiella</taxon>
        <taxon>Klebsiella pneumoniae complex</taxon>
    </lineage>
</organism>
<sequence>MPQPSGYGTYTRHTSSCMRVGFPRSPQSLTRVSSWGFAASPPSCNSNYLG</sequence>
<dbReference type="EMBL" id="CP006918">
    <property type="protein sequence ID" value="AHM78024.1"/>
    <property type="molecule type" value="Genomic_DNA"/>
</dbReference>
<proteinExistence type="predicted"/>
<reference evidence="1 2" key="1">
    <citation type="journal article" date="2014" name="Proc. Natl. Acad. Sci. U.S.A.">
        <title>Molecular dissection of the evolution of carbapenem-resistant multilocus sequence type 258 Klebsiella pneumoniae.</title>
        <authorList>
            <person name="Deleo F.R."/>
            <person name="Chen L."/>
            <person name="Porcella S.F."/>
            <person name="Martens C.A."/>
            <person name="Kobayashi S.D."/>
            <person name="Porter A.R."/>
            <person name="Chavda K.D."/>
            <person name="Jacobs M.R."/>
            <person name="Mathema B."/>
            <person name="Olsen R.J."/>
            <person name="Bonomo R.A."/>
            <person name="Musser J.M."/>
            <person name="Kreiswirth B.N."/>
        </authorList>
    </citation>
    <scope>NUCLEOTIDE SEQUENCE [LARGE SCALE GENOMIC DNA]</scope>
    <source>
        <strain evidence="1">30684/NJST258_2</strain>
    </source>
</reference>
<dbReference type="HOGENOM" id="CLU_3118842_0_0_6"/>